<dbReference type="SUPFAM" id="SSF53335">
    <property type="entry name" value="S-adenosyl-L-methionine-dependent methyltransferases"/>
    <property type="match status" value="1"/>
</dbReference>
<comment type="catalytic activity">
    <reaction evidence="6">
        <text>a 2'-deoxycytidine in DNA + S-adenosyl-L-methionine = a 5-methyl-2'-deoxycytidine in DNA + S-adenosyl-L-homocysteine + H(+)</text>
        <dbReference type="Rhea" id="RHEA:13681"/>
        <dbReference type="Rhea" id="RHEA-COMP:11369"/>
        <dbReference type="Rhea" id="RHEA-COMP:11370"/>
        <dbReference type="ChEBI" id="CHEBI:15378"/>
        <dbReference type="ChEBI" id="CHEBI:57856"/>
        <dbReference type="ChEBI" id="CHEBI:59789"/>
        <dbReference type="ChEBI" id="CHEBI:85452"/>
        <dbReference type="ChEBI" id="CHEBI:85454"/>
        <dbReference type="EC" id="2.1.1.37"/>
    </reaction>
</comment>
<dbReference type="InterPro" id="IPR001525">
    <property type="entry name" value="C5_MeTfrase"/>
</dbReference>
<dbReference type="PROSITE" id="PS00094">
    <property type="entry name" value="C5_MTASE_1"/>
    <property type="match status" value="1"/>
</dbReference>
<evidence type="ECO:0000256" key="6">
    <source>
        <dbReference type="RuleBase" id="RU000417"/>
    </source>
</evidence>
<protein>
    <recommendedName>
        <fullName evidence="6">Cytosine-specific methyltransferase</fullName>
        <ecNumber evidence="6">2.1.1.37</ecNumber>
    </recommendedName>
</protein>
<comment type="similarity">
    <text evidence="4 5">Belongs to the class I-like SAM-binding methyltransferase superfamily. C5-methyltransferase family.</text>
</comment>
<keyword evidence="2 4" id="KW-0808">Transferase</keyword>
<organism evidence="7">
    <name type="scientific">Klebsormidium flaccidum</name>
    <name type="common">Filamentous green alga</name>
    <name type="synonym">Ulothrix flaccida</name>
    <dbReference type="NCBI Taxonomy" id="3175"/>
    <lineage>
        <taxon>Eukaryota</taxon>
        <taxon>Viridiplantae</taxon>
        <taxon>Streptophyta</taxon>
        <taxon>Klebsormidiophyceae</taxon>
        <taxon>Klebsormidiales</taxon>
        <taxon>Klebsormidiaceae</taxon>
        <taxon>Klebsormidium</taxon>
    </lineage>
</organism>
<gene>
    <name evidence="7" type="primary">mtf_a</name>
</gene>
<feature type="active site" evidence="4">
    <location>
        <position position="75"/>
    </location>
</feature>
<dbReference type="OMA" id="CDIMQLH"/>
<dbReference type="EMBL" id="KP165386">
    <property type="protein sequence ID" value="AJF36727.1"/>
    <property type="molecule type" value="Genomic_DNA"/>
</dbReference>
<dbReference type="Gene3D" id="3.40.50.150">
    <property type="entry name" value="Vaccinia Virus protein VP39"/>
    <property type="match status" value="1"/>
</dbReference>
<keyword evidence="3 4" id="KW-0949">S-adenosyl-L-methionine</keyword>
<dbReference type="GO" id="GO:0003886">
    <property type="term" value="F:DNA (cytosine-5-)-methyltransferase activity"/>
    <property type="evidence" value="ECO:0007669"/>
    <property type="project" value="UniProtKB-EC"/>
</dbReference>
<dbReference type="PANTHER" id="PTHR10629:SF52">
    <property type="entry name" value="DNA (CYTOSINE-5)-METHYLTRANSFERASE 1"/>
    <property type="match status" value="1"/>
</dbReference>
<evidence type="ECO:0000256" key="1">
    <source>
        <dbReference type="ARBA" id="ARBA00022603"/>
    </source>
</evidence>
<dbReference type="EC" id="2.1.1.37" evidence="6"/>
<name>A0A0B5GWI1_KLEFL</name>
<dbReference type="NCBIfam" id="TIGR00675">
    <property type="entry name" value="dcm"/>
    <property type="match status" value="1"/>
</dbReference>
<dbReference type="GO" id="GO:0044027">
    <property type="term" value="P:negative regulation of gene expression via chromosomal CpG island methylation"/>
    <property type="evidence" value="ECO:0007669"/>
    <property type="project" value="TreeGrafter"/>
</dbReference>
<dbReference type="InterPro" id="IPR029063">
    <property type="entry name" value="SAM-dependent_MTases_sf"/>
</dbReference>
<sequence length="166" mass="18607">MNYNTIELCAGSGGMSSGFINAGFVPLLLNDKDKTCCNTLQKNCPNIQVICEDMSKIDLSQYKNRTDVLVAGLPCQSFSTAGKRGGLESSPGNLVYEFIRLVKEVKPRVFLLENVKGLLSIQKGQIFQMLIELLRVNDKYNVYHKLLTSLWSSSEARKNFFRRGSQ</sequence>
<dbReference type="PRINTS" id="PR00105">
    <property type="entry name" value="C5METTRFRASE"/>
</dbReference>
<proteinExistence type="inferred from homology"/>
<geneLocation type="mitochondrion" evidence="7"/>
<keyword evidence="1 4" id="KW-0489">Methyltransferase</keyword>
<dbReference type="GO" id="GO:0003677">
    <property type="term" value="F:DNA binding"/>
    <property type="evidence" value="ECO:0007669"/>
    <property type="project" value="TreeGrafter"/>
</dbReference>
<evidence type="ECO:0000256" key="4">
    <source>
        <dbReference type="PROSITE-ProRule" id="PRU01016"/>
    </source>
</evidence>
<evidence type="ECO:0000313" key="7">
    <source>
        <dbReference type="EMBL" id="AJF36727.1"/>
    </source>
</evidence>
<evidence type="ECO:0000256" key="5">
    <source>
        <dbReference type="RuleBase" id="RU000416"/>
    </source>
</evidence>
<dbReference type="PANTHER" id="PTHR10629">
    <property type="entry name" value="CYTOSINE-SPECIFIC METHYLTRANSFERASE"/>
    <property type="match status" value="1"/>
</dbReference>
<dbReference type="InterPro" id="IPR050390">
    <property type="entry name" value="C5-Methyltransferase"/>
</dbReference>
<dbReference type="Pfam" id="PF00145">
    <property type="entry name" value="DNA_methylase"/>
    <property type="match status" value="1"/>
</dbReference>
<dbReference type="GO" id="GO:0032259">
    <property type="term" value="P:methylation"/>
    <property type="evidence" value="ECO:0007669"/>
    <property type="project" value="UniProtKB-KW"/>
</dbReference>
<dbReference type="PROSITE" id="PS51679">
    <property type="entry name" value="SAM_MT_C5"/>
    <property type="match status" value="1"/>
</dbReference>
<reference evidence="7" key="1">
    <citation type="journal article" date="2014" name="Nucleic Acids Res.">
        <title>Widespread occurrence of organelle genome-encoded 5S rRNAs including permuted molecules.</title>
        <authorList>
            <person name="Valach M."/>
            <person name="Burger G."/>
            <person name="Gray M.W."/>
            <person name="Lang B.F."/>
        </authorList>
    </citation>
    <scope>NUCLEOTIDE SEQUENCE</scope>
    <source>
        <strain evidence="7">NIES-2285</strain>
    </source>
</reference>
<keyword evidence="7" id="KW-0496">Mitochondrion</keyword>
<accession>A0A0B5GWI1</accession>
<dbReference type="AlphaFoldDB" id="A0A0B5GWI1"/>
<dbReference type="InterPro" id="IPR018117">
    <property type="entry name" value="C5_DNA_meth_AS"/>
</dbReference>
<evidence type="ECO:0000256" key="2">
    <source>
        <dbReference type="ARBA" id="ARBA00022679"/>
    </source>
</evidence>
<evidence type="ECO:0000256" key="3">
    <source>
        <dbReference type="ARBA" id="ARBA00022691"/>
    </source>
</evidence>